<dbReference type="GO" id="GO:0008253">
    <property type="term" value="F:5'-nucleotidase activity"/>
    <property type="evidence" value="ECO:0007669"/>
    <property type="project" value="InterPro"/>
</dbReference>
<dbReference type="VEuPathDB" id="FungiDB:CC1G_01703"/>
<dbReference type="InterPro" id="IPR052419">
    <property type="entry name" value="5_3-deoxyribonucleotidase-like"/>
</dbReference>
<dbReference type="RefSeq" id="XP_001829023.2">
    <property type="nucleotide sequence ID" value="XM_001828971.2"/>
</dbReference>
<dbReference type="InterPro" id="IPR010708">
    <property type="entry name" value="5'(3')-deoxyribonucleotidase"/>
</dbReference>
<dbReference type="InParanoid" id="A8N2A4"/>
<dbReference type="InterPro" id="IPR036412">
    <property type="entry name" value="HAD-like_sf"/>
</dbReference>
<dbReference type="OrthoDB" id="10248475at2759"/>
<organism evidence="2 3">
    <name type="scientific">Coprinopsis cinerea (strain Okayama-7 / 130 / ATCC MYA-4618 / FGSC 9003)</name>
    <name type="common">Inky cap fungus</name>
    <name type="synonym">Hormographiella aspergillata</name>
    <dbReference type="NCBI Taxonomy" id="240176"/>
    <lineage>
        <taxon>Eukaryota</taxon>
        <taxon>Fungi</taxon>
        <taxon>Dikarya</taxon>
        <taxon>Basidiomycota</taxon>
        <taxon>Agaricomycotina</taxon>
        <taxon>Agaricomycetes</taxon>
        <taxon>Agaricomycetidae</taxon>
        <taxon>Agaricales</taxon>
        <taxon>Agaricineae</taxon>
        <taxon>Psathyrellaceae</taxon>
        <taxon>Coprinopsis</taxon>
    </lineage>
</organism>
<accession>A8N2A4</accession>
<gene>
    <name evidence="2" type="ORF">CC1G_01703</name>
</gene>
<name>A8N2A4_COPC7</name>
<proteinExistence type="predicted"/>
<dbReference type="GO" id="GO:0009264">
    <property type="term" value="P:deoxyribonucleotide catabolic process"/>
    <property type="evidence" value="ECO:0007669"/>
    <property type="project" value="InterPro"/>
</dbReference>
<evidence type="ECO:0000256" key="1">
    <source>
        <dbReference type="PIRSR" id="PIRSR610708-1"/>
    </source>
</evidence>
<dbReference type="SUPFAM" id="SSF56784">
    <property type="entry name" value="HAD-like"/>
    <property type="match status" value="1"/>
</dbReference>
<dbReference type="Gene3D" id="3.40.50.1000">
    <property type="entry name" value="HAD superfamily/HAD-like"/>
    <property type="match status" value="1"/>
</dbReference>
<feature type="active site" description="Proton donor" evidence="1">
    <location>
        <position position="46"/>
    </location>
</feature>
<evidence type="ECO:0000313" key="2">
    <source>
        <dbReference type="EMBL" id="EAU92658.2"/>
    </source>
</evidence>
<keyword evidence="3" id="KW-1185">Reference proteome</keyword>
<sequence length="283" mass="32534">MSAAASINELESPQHKPIELEEEVQERLVLEQFIPPAGPLIAVDLDDVLSQTNVAVAEWHNEKYGTNMKLSDFLYYYYWKNPYWGTPEETFKKVREFYETDIIYNTKPVPGAREGIENLRQLGFRLIIVTARAEDTADQSWKWVERYFPGCFESIVCTGQFKDAHKKGHEVVTRLSKAQVCHDLKALLLIDDSSENALSVASAENPTPVLLFGDYQWNQRVCNPADSHEDTTFDIRLKREGGKEFWKGESVPIPEGAPLWRVKDWSDALRWVKQRIVDGKLQV</sequence>
<dbReference type="GeneID" id="6005449"/>
<dbReference type="KEGG" id="cci:CC1G_01703"/>
<feature type="active site" description="Nucleophile" evidence="1">
    <location>
        <position position="44"/>
    </location>
</feature>
<comment type="caution">
    <text evidence="2">The sequence shown here is derived from an EMBL/GenBank/DDBJ whole genome shotgun (WGS) entry which is preliminary data.</text>
</comment>
<dbReference type="STRING" id="240176.A8N2A4"/>
<reference evidence="2 3" key="1">
    <citation type="journal article" date="2010" name="Proc. Natl. Acad. Sci. U.S.A.">
        <title>Insights into evolution of multicellular fungi from the assembled chromosomes of the mushroom Coprinopsis cinerea (Coprinus cinereus).</title>
        <authorList>
            <person name="Stajich J.E."/>
            <person name="Wilke S.K."/>
            <person name="Ahren D."/>
            <person name="Au C.H."/>
            <person name="Birren B.W."/>
            <person name="Borodovsky M."/>
            <person name="Burns C."/>
            <person name="Canback B."/>
            <person name="Casselton L.A."/>
            <person name="Cheng C.K."/>
            <person name="Deng J."/>
            <person name="Dietrich F.S."/>
            <person name="Fargo D.C."/>
            <person name="Farman M.L."/>
            <person name="Gathman A.C."/>
            <person name="Goldberg J."/>
            <person name="Guigo R."/>
            <person name="Hoegger P.J."/>
            <person name="Hooker J.B."/>
            <person name="Huggins A."/>
            <person name="James T.Y."/>
            <person name="Kamada T."/>
            <person name="Kilaru S."/>
            <person name="Kodira C."/>
            <person name="Kues U."/>
            <person name="Kupfer D."/>
            <person name="Kwan H.S."/>
            <person name="Lomsadze A."/>
            <person name="Li W."/>
            <person name="Lilly W.W."/>
            <person name="Ma L.J."/>
            <person name="Mackey A.J."/>
            <person name="Manning G."/>
            <person name="Martin F."/>
            <person name="Muraguchi H."/>
            <person name="Natvig D.O."/>
            <person name="Palmerini H."/>
            <person name="Ramesh M.A."/>
            <person name="Rehmeyer C.J."/>
            <person name="Roe B.A."/>
            <person name="Shenoy N."/>
            <person name="Stanke M."/>
            <person name="Ter-Hovhannisyan V."/>
            <person name="Tunlid A."/>
            <person name="Velagapudi R."/>
            <person name="Vision T.J."/>
            <person name="Zeng Q."/>
            <person name="Zolan M.E."/>
            <person name="Pukkila P.J."/>
        </authorList>
    </citation>
    <scope>NUCLEOTIDE SEQUENCE [LARGE SCALE GENOMIC DNA]</scope>
    <source>
        <strain evidence="3">Okayama-7 / 130 / ATCC MYA-4618 / FGSC 9003</strain>
    </source>
</reference>
<dbReference type="AlphaFoldDB" id="A8N2A4"/>
<dbReference type="OMA" id="FGDYEWN"/>
<dbReference type="Pfam" id="PF06941">
    <property type="entry name" value="NT5C"/>
    <property type="match status" value="1"/>
</dbReference>
<dbReference type="eggNOG" id="ENOG502QUSF">
    <property type="taxonomic scope" value="Eukaryota"/>
</dbReference>
<evidence type="ECO:0000313" key="3">
    <source>
        <dbReference type="Proteomes" id="UP000001861"/>
    </source>
</evidence>
<dbReference type="Proteomes" id="UP000001861">
    <property type="component" value="Unassembled WGS sequence"/>
</dbReference>
<dbReference type="HOGENOM" id="CLU_070652_0_0_1"/>
<protein>
    <submittedName>
        <fullName evidence="2">Uncharacterized protein</fullName>
    </submittedName>
</protein>
<dbReference type="PANTHER" id="PTHR35134:SF2">
    <property type="entry name" value="NUCLEOTIDASE YQFW-RELATED"/>
    <property type="match status" value="1"/>
</dbReference>
<dbReference type="InterPro" id="IPR023214">
    <property type="entry name" value="HAD_sf"/>
</dbReference>
<dbReference type="PANTHER" id="PTHR35134">
    <property type="entry name" value="NUCLEOTIDASE YQFW-RELATED"/>
    <property type="match status" value="1"/>
</dbReference>
<dbReference type="EMBL" id="AACS02000001">
    <property type="protein sequence ID" value="EAU92658.2"/>
    <property type="molecule type" value="Genomic_DNA"/>
</dbReference>